<feature type="domain" description="NodB homology" evidence="3">
    <location>
        <begin position="90"/>
        <end position="358"/>
    </location>
</feature>
<dbReference type="Proteomes" id="UP001069090">
    <property type="component" value="Unassembled WGS sequence"/>
</dbReference>
<accession>A0A9J6RQT8</accession>
<dbReference type="InterPro" id="IPR051398">
    <property type="entry name" value="Polysacch_Deacetylase"/>
</dbReference>
<sequence>MTVKNIILGLITLLSTSLGYSEQQANENTINNSAVILLYHHVADDTPAITSVSPQQFEQQLDYLQANDFKVWPLPQLMTHYRQGLSIPDKVVAITFDDAYESVYSQAYPRLKQRGMPFTIFVTTDSVDKQFNKQLNWQALLEMSRNGATIANHTVNHPHMLYRFEGENDKQWQQRMQQEIDGAQQRIAEQIGSQHKLFAYPYGEHNQSLKEQLAQMGYLAFGQQSGALGPYSHAQSIPRYPIAGDYSKLDDFILKIHTKAMPAIELSSSATPLSAKQSKPTVTLEFKQAIHKPFFQCYGPGGKLPLQWQANTVTITAAVDIPAGRSRYNCTLPAGDNRYYWYSKPWVRLKDDGTWILD</sequence>
<protein>
    <submittedName>
        <fullName evidence="4">Polysaccharide deacetylase family protein</fullName>
    </submittedName>
</protein>
<dbReference type="CDD" id="cd10973">
    <property type="entry name" value="CE4_DAC_u4_5s"/>
    <property type="match status" value="1"/>
</dbReference>
<dbReference type="GO" id="GO:0005576">
    <property type="term" value="C:extracellular region"/>
    <property type="evidence" value="ECO:0007669"/>
    <property type="project" value="UniProtKB-SubCell"/>
</dbReference>
<dbReference type="Gene3D" id="3.20.20.370">
    <property type="entry name" value="Glycoside hydrolase/deacetylase"/>
    <property type="match status" value="1"/>
</dbReference>
<dbReference type="RefSeq" id="WP_258332794.1">
    <property type="nucleotide sequence ID" value="NZ_JAPTGG010000017.1"/>
</dbReference>
<keyword evidence="2" id="KW-0732">Signal</keyword>
<keyword evidence="5" id="KW-1185">Reference proteome</keyword>
<name>A0A9J6RQT8_9GAMM</name>
<dbReference type="EMBL" id="JAPTGG010000017">
    <property type="protein sequence ID" value="MCZ0866844.1"/>
    <property type="molecule type" value="Genomic_DNA"/>
</dbReference>
<comment type="caution">
    <text evidence="4">The sequence shown here is derived from an EMBL/GenBank/DDBJ whole genome shotgun (WGS) entry which is preliminary data.</text>
</comment>
<gene>
    <name evidence="4" type="ORF">O0V09_16660</name>
</gene>
<dbReference type="AlphaFoldDB" id="A0A9J6RQT8"/>
<evidence type="ECO:0000256" key="2">
    <source>
        <dbReference type="ARBA" id="ARBA00022729"/>
    </source>
</evidence>
<evidence type="ECO:0000256" key="1">
    <source>
        <dbReference type="ARBA" id="ARBA00004613"/>
    </source>
</evidence>
<reference evidence="4 5" key="1">
    <citation type="submission" date="2022-12" db="EMBL/GenBank/DDBJ databases">
        <title>Dasania phycosphaerae sp. nov., isolated from particulate material of the south coast of Korea.</title>
        <authorList>
            <person name="Jiang Y."/>
        </authorList>
    </citation>
    <scope>NUCLEOTIDE SEQUENCE [LARGE SCALE GENOMIC DNA]</scope>
    <source>
        <strain evidence="4 5">GY-19</strain>
    </source>
</reference>
<dbReference type="InterPro" id="IPR011330">
    <property type="entry name" value="Glyco_hydro/deAcase_b/a-brl"/>
</dbReference>
<dbReference type="Pfam" id="PF01522">
    <property type="entry name" value="Polysacc_deac_1"/>
    <property type="match status" value="1"/>
</dbReference>
<dbReference type="PANTHER" id="PTHR34216">
    <property type="match status" value="1"/>
</dbReference>
<dbReference type="GO" id="GO:0005975">
    <property type="term" value="P:carbohydrate metabolic process"/>
    <property type="evidence" value="ECO:0007669"/>
    <property type="project" value="InterPro"/>
</dbReference>
<evidence type="ECO:0000313" key="4">
    <source>
        <dbReference type="EMBL" id="MCZ0866844.1"/>
    </source>
</evidence>
<proteinExistence type="predicted"/>
<dbReference type="PROSITE" id="PS51677">
    <property type="entry name" value="NODB"/>
    <property type="match status" value="1"/>
</dbReference>
<dbReference type="SUPFAM" id="SSF88713">
    <property type="entry name" value="Glycoside hydrolase/deacetylase"/>
    <property type="match status" value="1"/>
</dbReference>
<comment type="subcellular location">
    <subcellularLocation>
        <location evidence="1">Secreted</location>
    </subcellularLocation>
</comment>
<evidence type="ECO:0000259" key="3">
    <source>
        <dbReference type="PROSITE" id="PS51677"/>
    </source>
</evidence>
<evidence type="ECO:0000313" key="5">
    <source>
        <dbReference type="Proteomes" id="UP001069090"/>
    </source>
</evidence>
<dbReference type="InterPro" id="IPR002509">
    <property type="entry name" value="NODB_dom"/>
</dbReference>
<organism evidence="4 5">
    <name type="scientific">Dasania phycosphaerae</name>
    <dbReference type="NCBI Taxonomy" id="2950436"/>
    <lineage>
        <taxon>Bacteria</taxon>
        <taxon>Pseudomonadati</taxon>
        <taxon>Pseudomonadota</taxon>
        <taxon>Gammaproteobacteria</taxon>
        <taxon>Cellvibrionales</taxon>
        <taxon>Spongiibacteraceae</taxon>
        <taxon>Dasania</taxon>
    </lineage>
</organism>
<dbReference type="PANTHER" id="PTHR34216:SF3">
    <property type="entry name" value="POLY-BETA-1,6-N-ACETYL-D-GLUCOSAMINE N-DEACETYLASE"/>
    <property type="match status" value="1"/>
</dbReference>
<dbReference type="GO" id="GO:0016810">
    <property type="term" value="F:hydrolase activity, acting on carbon-nitrogen (but not peptide) bonds"/>
    <property type="evidence" value="ECO:0007669"/>
    <property type="project" value="InterPro"/>
</dbReference>